<evidence type="ECO:0000256" key="1">
    <source>
        <dbReference type="SAM" id="Phobius"/>
    </source>
</evidence>
<keyword evidence="3" id="KW-1185">Reference proteome</keyword>
<dbReference type="PATRIC" id="fig|467210.3.peg.1280"/>
<keyword evidence="1" id="KW-0472">Membrane</keyword>
<accession>A0A133ZQQ9</accession>
<feature type="transmembrane region" description="Helical" evidence="1">
    <location>
        <begin position="57"/>
        <end position="73"/>
    </location>
</feature>
<evidence type="ECO:0000313" key="2">
    <source>
        <dbReference type="EMBL" id="KXB57781.1"/>
    </source>
</evidence>
<proteinExistence type="predicted"/>
<gene>
    <name evidence="2" type="ORF">HMPREF1866_01289</name>
</gene>
<reference evidence="3" key="1">
    <citation type="submission" date="2016-01" db="EMBL/GenBank/DDBJ databases">
        <authorList>
            <person name="Mitreva M."/>
            <person name="Pepin K.H."/>
            <person name="Mihindukulasuriya K.A."/>
            <person name="Fulton R."/>
            <person name="Fronick C."/>
            <person name="O'Laughlin M."/>
            <person name="Miner T."/>
            <person name="Herter B."/>
            <person name="Rosa B.A."/>
            <person name="Cordes M."/>
            <person name="Tomlinson C."/>
            <person name="Wollam A."/>
            <person name="Palsikar V.B."/>
            <person name="Mardis E.R."/>
            <person name="Wilson R.K."/>
        </authorList>
    </citation>
    <scope>NUCLEOTIDE SEQUENCE [LARGE SCALE GENOMIC DNA]</scope>
    <source>
        <strain evidence="3">DNF00896</strain>
    </source>
</reference>
<dbReference type="STRING" id="467210.HMPREF1866_01289"/>
<dbReference type="EMBL" id="LSDA01000075">
    <property type="protein sequence ID" value="KXB57781.1"/>
    <property type="molecule type" value="Genomic_DNA"/>
</dbReference>
<feature type="transmembrane region" description="Helical" evidence="1">
    <location>
        <begin position="24"/>
        <end position="45"/>
    </location>
</feature>
<dbReference type="Proteomes" id="UP000070394">
    <property type="component" value="Unassembled WGS sequence"/>
</dbReference>
<dbReference type="InterPro" id="IPR021707">
    <property type="entry name" value="DUF3290"/>
</dbReference>
<keyword evidence="1" id="KW-1133">Transmembrane helix</keyword>
<keyword evidence="1" id="KW-0812">Transmembrane</keyword>
<evidence type="ECO:0000313" key="3">
    <source>
        <dbReference type="Proteomes" id="UP000070394"/>
    </source>
</evidence>
<sequence length="156" mass="17996">MQKGNIIMNFYTLDYITKTQSTGLIIRSAVIIVLLAIVILTSFKFMKDRMKTRLRDISIGIVVLTFILLGIQVEHYTQNNRDFSQSHVLLKFIESVATDYKVSPYNVMVNSTTLKDGIIVRYNDEDYTVHLNADNNSYTLERTHIINHNVYVDGEK</sequence>
<comment type="caution">
    <text evidence="2">The sequence shown here is derived from an EMBL/GenBank/DDBJ whole genome shotgun (WGS) entry which is preliminary data.</text>
</comment>
<name>A0A133ZQQ9_9FIRM</name>
<dbReference type="Pfam" id="PF11694">
    <property type="entry name" value="DUF3290"/>
    <property type="match status" value="1"/>
</dbReference>
<dbReference type="AlphaFoldDB" id="A0A133ZQQ9"/>
<protein>
    <recommendedName>
        <fullName evidence="4">DUF3290 domain-containing protein</fullName>
    </recommendedName>
</protein>
<organism evidence="2 3">
    <name type="scientific">Lachnoanaerobaculum saburreum</name>
    <dbReference type="NCBI Taxonomy" id="467210"/>
    <lineage>
        <taxon>Bacteria</taxon>
        <taxon>Bacillati</taxon>
        <taxon>Bacillota</taxon>
        <taxon>Clostridia</taxon>
        <taxon>Lachnospirales</taxon>
        <taxon>Lachnospiraceae</taxon>
        <taxon>Lachnoanaerobaculum</taxon>
    </lineage>
</organism>
<evidence type="ECO:0008006" key="4">
    <source>
        <dbReference type="Google" id="ProtNLM"/>
    </source>
</evidence>